<dbReference type="Pfam" id="PF00196">
    <property type="entry name" value="GerE"/>
    <property type="match status" value="1"/>
</dbReference>
<accession>A0A853FZ42</accession>
<evidence type="ECO:0000256" key="3">
    <source>
        <dbReference type="ARBA" id="ARBA00023125"/>
    </source>
</evidence>
<keyword evidence="3" id="KW-0238">DNA-binding</keyword>
<organism evidence="8 9">
    <name type="scientific">Parapusillimonas granuli</name>
    <dbReference type="NCBI Taxonomy" id="380911"/>
    <lineage>
        <taxon>Bacteria</taxon>
        <taxon>Pseudomonadati</taxon>
        <taxon>Pseudomonadota</taxon>
        <taxon>Betaproteobacteria</taxon>
        <taxon>Burkholderiales</taxon>
        <taxon>Alcaligenaceae</taxon>
        <taxon>Parapusillimonas</taxon>
    </lineage>
</organism>
<dbReference type="InterPro" id="IPR039420">
    <property type="entry name" value="WalR-like"/>
</dbReference>
<evidence type="ECO:0000256" key="2">
    <source>
        <dbReference type="ARBA" id="ARBA00023015"/>
    </source>
</evidence>
<evidence type="ECO:0000259" key="6">
    <source>
        <dbReference type="PROSITE" id="PS50043"/>
    </source>
</evidence>
<dbReference type="PANTHER" id="PTHR43214">
    <property type="entry name" value="TWO-COMPONENT RESPONSE REGULATOR"/>
    <property type="match status" value="1"/>
</dbReference>
<evidence type="ECO:0000256" key="5">
    <source>
        <dbReference type="PROSITE-ProRule" id="PRU00169"/>
    </source>
</evidence>
<evidence type="ECO:0000256" key="4">
    <source>
        <dbReference type="ARBA" id="ARBA00023163"/>
    </source>
</evidence>
<dbReference type="PROSITE" id="PS50110">
    <property type="entry name" value="RESPONSE_REGULATORY"/>
    <property type="match status" value="1"/>
</dbReference>
<name>A0A853FZ42_9BURK</name>
<dbReference type="AlphaFoldDB" id="A0A853FZ42"/>
<dbReference type="InterPro" id="IPR016032">
    <property type="entry name" value="Sig_transdc_resp-reg_C-effctor"/>
</dbReference>
<dbReference type="InterPro" id="IPR000792">
    <property type="entry name" value="Tscrpt_reg_LuxR_C"/>
</dbReference>
<feature type="domain" description="Response regulatory" evidence="7">
    <location>
        <begin position="3"/>
        <end position="119"/>
    </location>
</feature>
<evidence type="ECO:0000313" key="9">
    <source>
        <dbReference type="Proteomes" id="UP000559809"/>
    </source>
</evidence>
<dbReference type="PANTHER" id="PTHR43214:SF41">
    <property type="entry name" value="NITRATE_NITRITE RESPONSE REGULATOR PROTEIN NARP"/>
    <property type="match status" value="1"/>
</dbReference>
<gene>
    <name evidence="8" type="ORF">H0A72_02090</name>
</gene>
<dbReference type="SMART" id="SM00448">
    <property type="entry name" value="REC"/>
    <property type="match status" value="1"/>
</dbReference>
<keyword evidence="1 5" id="KW-0597">Phosphoprotein</keyword>
<proteinExistence type="predicted"/>
<keyword evidence="9" id="KW-1185">Reference proteome</keyword>
<dbReference type="Proteomes" id="UP000559809">
    <property type="component" value="Unassembled WGS sequence"/>
</dbReference>
<feature type="domain" description="HTH luxR-type" evidence="6">
    <location>
        <begin position="143"/>
        <end position="208"/>
    </location>
</feature>
<dbReference type="RefSeq" id="WP_180153352.1">
    <property type="nucleotide sequence ID" value="NZ_JACCEM010000001.1"/>
</dbReference>
<dbReference type="Gene3D" id="3.40.50.2300">
    <property type="match status" value="1"/>
</dbReference>
<dbReference type="GO" id="GO:0000160">
    <property type="term" value="P:phosphorelay signal transduction system"/>
    <property type="evidence" value="ECO:0007669"/>
    <property type="project" value="InterPro"/>
</dbReference>
<dbReference type="SMART" id="SM00421">
    <property type="entry name" value="HTH_LUXR"/>
    <property type="match status" value="1"/>
</dbReference>
<dbReference type="InterPro" id="IPR011006">
    <property type="entry name" value="CheY-like_superfamily"/>
</dbReference>
<evidence type="ECO:0000313" key="8">
    <source>
        <dbReference type="EMBL" id="NYT48090.1"/>
    </source>
</evidence>
<dbReference type="SUPFAM" id="SSF52172">
    <property type="entry name" value="CheY-like"/>
    <property type="match status" value="1"/>
</dbReference>
<evidence type="ECO:0000256" key="1">
    <source>
        <dbReference type="ARBA" id="ARBA00022553"/>
    </source>
</evidence>
<dbReference type="PRINTS" id="PR00038">
    <property type="entry name" value="HTHLUXR"/>
</dbReference>
<dbReference type="CDD" id="cd06170">
    <property type="entry name" value="LuxR_C_like"/>
    <property type="match status" value="1"/>
</dbReference>
<dbReference type="GO" id="GO:0006355">
    <property type="term" value="P:regulation of DNA-templated transcription"/>
    <property type="evidence" value="ECO:0007669"/>
    <property type="project" value="InterPro"/>
</dbReference>
<dbReference type="PROSITE" id="PS50043">
    <property type="entry name" value="HTH_LUXR_2"/>
    <property type="match status" value="1"/>
</dbReference>
<dbReference type="CDD" id="cd17535">
    <property type="entry name" value="REC_NarL-like"/>
    <property type="match status" value="1"/>
</dbReference>
<dbReference type="EMBL" id="JACCEM010000001">
    <property type="protein sequence ID" value="NYT48090.1"/>
    <property type="molecule type" value="Genomic_DNA"/>
</dbReference>
<evidence type="ECO:0000259" key="7">
    <source>
        <dbReference type="PROSITE" id="PS50110"/>
    </source>
</evidence>
<sequence length="211" mass="23551">MIRILLVDDHTIFRDGLKRLLHEENDMAVVAETADAGDALMCLRTTPIDVVLLDINMKGRSGLDVLPSIKAEKPAPPVIVLSMYPAETYALRALDAGASGYIAKDMDFHELITCIRKVAAGGKYFPAEILDRVLRHSRSDDAEEAPQARLSSREFEIMMLIVKGQRLTDIGTQLFLSVKTVSTYRSRIMQKLNLGNNAELVQYALRHKLID</sequence>
<dbReference type="InterPro" id="IPR058245">
    <property type="entry name" value="NreC/VraR/RcsB-like_REC"/>
</dbReference>
<dbReference type="GO" id="GO:0003677">
    <property type="term" value="F:DNA binding"/>
    <property type="evidence" value="ECO:0007669"/>
    <property type="project" value="UniProtKB-KW"/>
</dbReference>
<dbReference type="InterPro" id="IPR001789">
    <property type="entry name" value="Sig_transdc_resp-reg_receiver"/>
</dbReference>
<dbReference type="Pfam" id="PF00072">
    <property type="entry name" value="Response_reg"/>
    <property type="match status" value="1"/>
</dbReference>
<dbReference type="SUPFAM" id="SSF46894">
    <property type="entry name" value="C-terminal effector domain of the bipartite response regulators"/>
    <property type="match status" value="1"/>
</dbReference>
<keyword evidence="2" id="KW-0805">Transcription regulation</keyword>
<reference evidence="8 9" key="1">
    <citation type="submission" date="2020-07" db="EMBL/GenBank/DDBJ databases">
        <title>Taxonomic revisions and descriptions of new bacterial species based on genomic comparisons in the high-G+C-content subgroup of the family Alcaligenaceae.</title>
        <authorList>
            <person name="Szabo A."/>
            <person name="Felfoldi T."/>
        </authorList>
    </citation>
    <scope>NUCLEOTIDE SEQUENCE [LARGE SCALE GENOMIC DNA]</scope>
    <source>
        <strain evidence="8 9">LMG 24012</strain>
    </source>
</reference>
<comment type="caution">
    <text evidence="8">The sequence shown here is derived from an EMBL/GenBank/DDBJ whole genome shotgun (WGS) entry which is preliminary data.</text>
</comment>
<feature type="modified residue" description="4-aspartylphosphate" evidence="5">
    <location>
        <position position="54"/>
    </location>
</feature>
<protein>
    <submittedName>
        <fullName evidence="8">Response regulator transcription factor</fullName>
    </submittedName>
</protein>
<keyword evidence="4" id="KW-0804">Transcription</keyword>